<dbReference type="EMBL" id="CAJNOK010085100">
    <property type="protein sequence ID" value="CAF1687579.1"/>
    <property type="molecule type" value="Genomic_DNA"/>
</dbReference>
<proteinExistence type="predicted"/>
<accession>A0A8S2M228</accession>
<dbReference type="Proteomes" id="UP000677228">
    <property type="component" value="Unassembled WGS sequence"/>
</dbReference>
<organism evidence="2 3">
    <name type="scientific">Didymodactylos carnosus</name>
    <dbReference type="NCBI Taxonomy" id="1234261"/>
    <lineage>
        <taxon>Eukaryota</taxon>
        <taxon>Metazoa</taxon>
        <taxon>Spiralia</taxon>
        <taxon>Gnathifera</taxon>
        <taxon>Rotifera</taxon>
        <taxon>Eurotatoria</taxon>
        <taxon>Bdelloidea</taxon>
        <taxon>Philodinida</taxon>
        <taxon>Philodinidae</taxon>
        <taxon>Didymodactylos</taxon>
    </lineage>
</organism>
<reference evidence="2" key="1">
    <citation type="submission" date="2021-02" db="EMBL/GenBank/DDBJ databases">
        <authorList>
            <person name="Nowell W R."/>
        </authorList>
    </citation>
    <scope>NUCLEOTIDE SEQUENCE</scope>
</reference>
<comment type="caution">
    <text evidence="2">The sequence shown here is derived from an EMBL/GenBank/DDBJ whole genome shotgun (WGS) entry which is preliminary data.</text>
</comment>
<sequence length="20" mass="2116">MKVPCPARLCPESCVPLGKS</sequence>
<dbReference type="Proteomes" id="UP000682733">
    <property type="component" value="Unassembled WGS sequence"/>
</dbReference>
<dbReference type="AlphaFoldDB" id="A0A8S2M228"/>
<gene>
    <name evidence="1" type="ORF">OVA965_LOCUS46254</name>
    <name evidence="2" type="ORF">TMI583_LOCUS21253</name>
</gene>
<feature type="non-terminal residue" evidence="2">
    <location>
        <position position="1"/>
    </location>
</feature>
<evidence type="ECO:0000313" key="2">
    <source>
        <dbReference type="EMBL" id="CAF3919808.1"/>
    </source>
</evidence>
<evidence type="ECO:0000313" key="1">
    <source>
        <dbReference type="EMBL" id="CAF1687579.1"/>
    </source>
</evidence>
<name>A0A8S2M228_9BILA</name>
<protein>
    <submittedName>
        <fullName evidence="2">Uncharacterized protein</fullName>
    </submittedName>
</protein>
<evidence type="ECO:0000313" key="3">
    <source>
        <dbReference type="Proteomes" id="UP000682733"/>
    </source>
</evidence>
<dbReference type="EMBL" id="CAJOBA010023021">
    <property type="protein sequence ID" value="CAF3919808.1"/>
    <property type="molecule type" value="Genomic_DNA"/>
</dbReference>